<dbReference type="RefSeq" id="WP_046054850.1">
    <property type="nucleotide sequence ID" value="NZ_LACH01000037.1"/>
</dbReference>
<dbReference type="PATRIC" id="fig|294.133.peg.3081"/>
<dbReference type="Pfam" id="PF12680">
    <property type="entry name" value="SnoaL_2"/>
    <property type="match status" value="1"/>
</dbReference>
<dbReference type="Gene3D" id="3.10.450.50">
    <property type="match status" value="1"/>
</dbReference>
<protein>
    <submittedName>
        <fullName evidence="4">Steroid delta-isomerase</fullName>
    </submittedName>
</protein>
<feature type="active site" description="Proton acceptor" evidence="1">
    <location>
        <position position="38"/>
    </location>
</feature>
<dbReference type="CDD" id="cd00781">
    <property type="entry name" value="ketosteroid_isomerase"/>
    <property type="match status" value="1"/>
</dbReference>
<accession>A0A0F4V996</accession>
<reference evidence="4 5" key="1">
    <citation type="submission" date="2015-03" db="EMBL/GenBank/DDBJ databases">
        <title>Comparative genomics of Pseudomonas insights into diversity of traits involved in vanlence and defense.</title>
        <authorList>
            <person name="Qin Y."/>
        </authorList>
    </citation>
    <scope>NUCLEOTIDE SEQUENCE [LARGE SCALE GENOMIC DNA]</scope>
    <source>
        <strain evidence="4 5">H24</strain>
    </source>
</reference>
<evidence type="ECO:0000313" key="4">
    <source>
        <dbReference type="EMBL" id="KJZ64517.1"/>
    </source>
</evidence>
<dbReference type="AlphaFoldDB" id="A0A0F4V996"/>
<dbReference type="EMBL" id="LACH01000037">
    <property type="protein sequence ID" value="KJZ64517.1"/>
    <property type="molecule type" value="Genomic_DNA"/>
</dbReference>
<dbReference type="Proteomes" id="UP000033400">
    <property type="component" value="Unassembled WGS sequence"/>
</dbReference>
<evidence type="ECO:0000313" key="5">
    <source>
        <dbReference type="Proteomes" id="UP000033400"/>
    </source>
</evidence>
<dbReference type="InterPro" id="IPR039256">
    <property type="entry name" value="Ketosteroid_isomerase"/>
</dbReference>
<evidence type="ECO:0000259" key="3">
    <source>
        <dbReference type="Pfam" id="PF12680"/>
    </source>
</evidence>
<feature type="binding site" evidence="2">
    <location>
        <position position="101"/>
    </location>
    <ligand>
        <name>substrate</name>
    </ligand>
</feature>
<dbReference type="InterPro" id="IPR037401">
    <property type="entry name" value="SnoaL-like"/>
</dbReference>
<keyword evidence="4" id="KW-0413">Isomerase</keyword>
<gene>
    <name evidence="4" type="ORF">VD17_17335</name>
</gene>
<feature type="domain" description="SnoaL-like" evidence="3">
    <location>
        <begin position="12"/>
        <end position="113"/>
    </location>
</feature>
<evidence type="ECO:0000256" key="2">
    <source>
        <dbReference type="PIRSR" id="PIRSR639256-2"/>
    </source>
</evidence>
<comment type="caution">
    <text evidence="4">The sequence shown here is derived from an EMBL/GenBank/DDBJ whole genome shotgun (WGS) entry which is preliminary data.</text>
</comment>
<evidence type="ECO:0000256" key="1">
    <source>
        <dbReference type="PIRSR" id="PIRSR639256-1"/>
    </source>
</evidence>
<feature type="active site" description="Proton donor" evidence="1">
    <location>
        <position position="14"/>
    </location>
</feature>
<dbReference type="OrthoDB" id="459617at2"/>
<proteinExistence type="predicted"/>
<dbReference type="SUPFAM" id="SSF54427">
    <property type="entry name" value="NTF2-like"/>
    <property type="match status" value="1"/>
</dbReference>
<dbReference type="InterPro" id="IPR032710">
    <property type="entry name" value="NTF2-like_dom_sf"/>
</dbReference>
<dbReference type="GO" id="GO:0016853">
    <property type="term" value="F:isomerase activity"/>
    <property type="evidence" value="ECO:0007669"/>
    <property type="project" value="UniProtKB-KW"/>
</dbReference>
<organism evidence="4 5">
    <name type="scientific">Pseudomonas fluorescens</name>
    <dbReference type="NCBI Taxonomy" id="294"/>
    <lineage>
        <taxon>Bacteria</taxon>
        <taxon>Pseudomonadati</taxon>
        <taxon>Pseudomonadota</taxon>
        <taxon>Gammaproteobacteria</taxon>
        <taxon>Pseudomonadales</taxon>
        <taxon>Pseudomonadaceae</taxon>
        <taxon>Pseudomonas</taxon>
    </lineage>
</organism>
<name>A0A0F4V996_PSEFL</name>
<sequence length="129" mass="13903">MVSAQQIQATMARYVELVDAGDIDGIVALYSEDAVVEDPVGKPPVQGLVAIERFYREGLGASKVSATLTGPVRATLNGCGAMPFRVDMEWAGQPCSLHVIDVMEFDADGKIRSMKAYWSEINLTAQSHA</sequence>